<evidence type="ECO:0000256" key="4">
    <source>
        <dbReference type="ARBA" id="ARBA00022825"/>
    </source>
</evidence>
<dbReference type="InterPro" id="IPR050131">
    <property type="entry name" value="Peptidase_S8_subtilisin-like"/>
</dbReference>
<accession>A0ABV6MR69</accession>
<dbReference type="InterPro" id="IPR023828">
    <property type="entry name" value="Peptidase_S8_Ser-AS"/>
</dbReference>
<dbReference type="PANTHER" id="PTHR43806">
    <property type="entry name" value="PEPTIDASE S8"/>
    <property type="match status" value="1"/>
</dbReference>
<evidence type="ECO:0000256" key="1">
    <source>
        <dbReference type="ARBA" id="ARBA00011073"/>
    </source>
</evidence>
<dbReference type="Pfam" id="PF00082">
    <property type="entry name" value="Peptidase_S8"/>
    <property type="match status" value="2"/>
</dbReference>
<comment type="caution">
    <text evidence="9">The sequence shown here is derived from an EMBL/GenBank/DDBJ whole genome shotgun (WGS) entry which is preliminary data.</text>
</comment>
<keyword evidence="3 5" id="KW-0378">Hydrolase</keyword>
<feature type="region of interest" description="Disordered" evidence="7">
    <location>
        <begin position="494"/>
        <end position="514"/>
    </location>
</feature>
<dbReference type="PROSITE" id="PS00137">
    <property type="entry name" value="SUBTILASE_HIS"/>
    <property type="match status" value="1"/>
</dbReference>
<feature type="active site" description="Charge relay system" evidence="5">
    <location>
        <position position="556"/>
    </location>
</feature>
<comment type="similarity">
    <text evidence="1 5 6">Belongs to the peptidase S8 family.</text>
</comment>
<dbReference type="PROSITE" id="PS51892">
    <property type="entry name" value="SUBTILASE"/>
    <property type="match status" value="1"/>
</dbReference>
<evidence type="ECO:0000256" key="7">
    <source>
        <dbReference type="SAM" id="MobiDB-lite"/>
    </source>
</evidence>
<keyword evidence="2 5" id="KW-0645">Protease</keyword>
<feature type="active site" description="Charge relay system" evidence="5">
    <location>
        <position position="200"/>
    </location>
</feature>
<dbReference type="EMBL" id="JBHLUD010000004">
    <property type="protein sequence ID" value="MFC0542684.1"/>
    <property type="molecule type" value="Genomic_DNA"/>
</dbReference>
<proteinExistence type="inferred from homology"/>
<keyword evidence="10" id="KW-1185">Reference proteome</keyword>
<name>A0ABV6MR69_9PSEU</name>
<evidence type="ECO:0000259" key="8">
    <source>
        <dbReference type="Pfam" id="PF00082"/>
    </source>
</evidence>
<feature type="active site" description="Charge relay system" evidence="5">
    <location>
        <position position="130"/>
    </location>
</feature>
<dbReference type="InterPro" id="IPR000209">
    <property type="entry name" value="Peptidase_S8/S53_dom"/>
</dbReference>
<dbReference type="Proteomes" id="UP001589810">
    <property type="component" value="Unassembled WGS sequence"/>
</dbReference>
<reference evidence="9 10" key="1">
    <citation type="submission" date="2024-09" db="EMBL/GenBank/DDBJ databases">
        <authorList>
            <person name="Sun Q."/>
            <person name="Mori K."/>
        </authorList>
    </citation>
    <scope>NUCLEOTIDE SEQUENCE [LARGE SCALE GENOMIC DNA]</scope>
    <source>
        <strain evidence="9 10">TBRC 1432</strain>
    </source>
</reference>
<dbReference type="Gene3D" id="3.40.50.200">
    <property type="entry name" value="Peptidase S8/S53 domain"/>
    <property type="match status" value="1"/>
</dbReference>
<dbReference type="SUPFAM" id="SSF52743">
    <property type="entry name" value="Subtilisin-like"/>
    <property type="match status" value="1"/>
</dbReference>
<dbReference type="InterPro" id="IPR015500">
    <property type="entry name" value="Peptidase_S8_subtilisin-rel"/>
</dbReference>
<feature type="domain" description="Peptidase S8/S53" evidence="8">
    <location>
        <begin position="472"/>
        <end position="588"/>
    </location>
</feature>
<protein>
    <submittedName>
        <fullName evidence="9">S8 family serine peptidase</fullName>
    </submittedName>
</protein>
<evidence type="ECO:0000256" key="2">
    <source>
        <dbReference type="ARBA" id="ARBA00022670"/>
    </source>
</evidence>
<evidence type="ECO:0000256" key="3">
    <source>
        <dbReference type="ARBA" id="ARBA00022801"/>
    </source>
</evidence>
<dbReference type="InterPro" id="IPR022398">
    <property type="entry name" value="Peptidase_S8_His-AS"/>
</dbReference>
<feature type="domain" description="Peptidase S8/S53" evidence="8">
    <location>
        <begin position="123"/>
        <end position="370"/>
    </location>
</feature>
<dbReference type="RefSeq" id="WP_273941100.1">
    <property type="nucleotide sequence ID" value="NZ_CP097263.1"/>
</dbReference>
<dbReference type="InterPro" id="IPR023827">
    <property type="entry name" value="Peptidase_S8_Asp-AS"/>
</dbReference>
<evidence type="ECO:0000256" key="6">
    <source>
        <dbReference type="RuleBase" id="RU003355"/>
    </source>
</evidence>
<dbReference type="Gene3D" id="2.60.120.1290">
    <property type="match status" value="1"/>
</dbReference>
<evidence type="ECO:0000313" key="9">
    <source>
        <dbReference type="EMBL" id="MFC0542684.1"/>
    </source>
</evidence>
<keyword evidence="4 5" id="KW-0720">Serine protease</keyword>
<dbReference type="PRINTS" id="PR00723">
    <property type="entry name" value="SUBTILISIN"/>
</dbReference>
<gene>
    <name evidence="9" type="ORF">ACFFH7_14400</name>
</gene>
<sequence>MALEPALQHALAVWRTELGYAAEGRHPRLSESELAGRRVPVIVRYSGDIEALREAGLDTGYDQGGTVSGSIALADLERFGAVAGVESVALVPEVRPLLDNTVKEMRVPWKVPPSTPWPGQGLHVIVAVIDTGIDVFHDSFRDEDADGSTRILELWDQSATTGGSPPPVGFQQKGRLYSAADINAGIAAGPPFASVDKDGHGTHVAGIAAGDGSQTDKCSGPGTYTGVAPDADLVIVKAVGVPDAKLADAIRWCAQAGARNPVGNPPVARPVVINCSFGADLGPHDGTDTLDGVVNEILRPAAGPPAGIAIVVAAGNAGRDEIHEAGTVPANASVTVPFFVPADSKTPDTLDLWYSGGASLNVEIVAPPDSARGGTNTTGVIVPGGATVNRNIGGMTLNVMSSAPQPAHSAMRQIMVTISVPANQTVRNGVWQLKLTNTTATPAVWNAWCQTKHADSFPTFRLPSESDRVERRRLNTIASPGTSRNAITVASYDDRGGDLAESSSRGAPTQPVVPAGEIKPTIAAPGVSVAAPRSRDDAHENSSCCDQLVIDKNGTSMASPHIAGLVALMFEKNRTLTFEQARAHLQQSGRIDGIPADEAPPEIDPATHIRGNHIWGSGKVNAAVALAGIPVFTGVAASGGAAGARPLAYAPEDIGLTPHTFRSRLADLQRRFGSRPGLQLFASLVSEHVDEVLRLVNENRRVLVVWRRRGGPQLVRRLLHGPAPSNTLLPEVIDGHDVAELIAGFVAVLDRFAGPRLRADIARFADFVRLWPGASLDRLDEVALSYGAGR</sequence>
<dbReference type="PANTHER" id="PTHR43806:SF11">
    <property type="entry name" value="CEREVISIN-RELATED"/>
    <property type="match status" value="1"/>
</dbReference>
<dbReference type="PROSITE" id="PS00138">
    <property type="entry name" value="SUBTILASE_SER"/>
    <property type="match status" value="1"/>
</dbReference>
<organism evidence="9 10">
    <name type="scientific">Kutzneria chonburiensis</name>
    <dbReference type="NCBI Taxonomy" id="1483604"/>
    <lineage>
        <taxon>Bacteria</taxon>
        <taxon>Bacillati</taxon>
        <taxon>Actinomycetota</taxon>
        <taxon>Actinomycetes</taxon>
        <taxon>Pseudonocardiales</taxon>
        <taxon>Pseudonocardiaceae</taxon>
        <taxon>Kutzneria</taxon>
    </lineage>
</organism>
<dbReference type="InterPro" id="IPR036852">
    <property type="entry name" value="Peptidase_S8/S53_dom_sf"/>
</dbReference>
<evidence type="ECO:0000313" key="10">
    <source>
        <dbReference type="Proteomes" id="UP001589810"/>
    </source>
</evidence>
<dbReference type="PROSITE" id="PS00136">
    <property type="entry name" value="SUBTILASE_ASP"/>
    <property type="match status" value="1"/>
</dbReference>
<evidence type="ECO:0000256" key="5">
    <source>
        <dbReference type="PROSITE-ProRule" id="PRU01240"/>
    </source>
</evidence>